<keyword evidence="6" id="KW-1185">Reference proteome</keyword>
<evidence type="ECO:0000313" key="5">
    <source>
        <dbReference type="EMBL" id="PHT64684.1"/>
    </source>
</evidence>
<reference evidence="5 6" key="1">
    <citation type="journal article" date="2014" name="Nat. Genet.">
        <title>Genome sequence of the hot pepper provides insights into the evolution of pungency in Capsicum species.</title>
        <authorList>
            <person name="Kim S."/>
            <person name="Park M."/>
            <person name="Yeom S.I."/>
            <person name="Kim Y.M."/>
            <person name="Lee J.M."/>
            <person name="Lee H.A."/>
            <person name="Seo E."/>
            <person name="Choi J."/>
            <person name="Cheong K."/>
            <person name="Kim K.T."/>
            <person name="Jung K."/>
            <person name="Lee G.W."/>
            <person name="Oh S.K."/>
            <person name="Bae C."/>
            <person name="Kim S.B."/>
            <person name="Lee H.Y."/>
            <person name="Kim S.Y."/>
            <person name="Kim M.S."/>
            <person name="Kang B.C."/>
            <person name="Jo Y.D."/>
            <person name="Yang H.B."/>
            <person name="Jeong H.J."/>
            <person name="Kang W.H."/>
            <person name="Kwon J.K."/>
            <person name="Shin C."/>
            <person name="Lim J.Y."/>
            <person name="Park J.H."/>
            <person name="Huh J.H."/>
            <person name="Kim J.S."/>
            <person name="Kim B.D."/>
            <person name="Cohen O."/>
            <person name="Paran I."/>
            <person name="Suh M.C."/>
            <person name="Lee S.B."/>
            <person name="Kim Y.K."/>
            <person name="Shin Y."/>
            <person name="Noh S.J."/>
            <person name="Park J."/>
            <person name="Seo Y.S."/>
            <person name="Kwon S.Y."/>
            <person name="Kim H.A."/>
            <person name="Park J.M."/>
            <person name="Kim H.J."/>
            <person name="Choi S.B."/>
            <person name="Bosland P.W."/>
            <person name="Reeves G."/>
            <person name="Jo S.H."/>
            <person name="Lee B.W."/>
            <person name="Cho H.T."/>
            <person name="Choi H.S."/>
            <person name="Lee M.S."/>
            <person name="Yu Y."/>
            <person name="Do Choi Y."/>
            <person name="Park B.S."/>
            <person name="van Deynze A."/>
            <person name="Ashrafi H."/>
            <person name="Hill T."/>
            <person name="Kim W.T."/>
            <person name="Pai H.S."/>
            <person name="Ahn H.K."/>
            <person name="Yeam I."/>
            <person name="Giovannoni J.J."/>
            <person name="Rose J.K."/>
            <person name="Sorensen I."/>
            <person name="Lee S.J."/>
            <person name="Kim R.W."/>
            <person name="Choi I.Y."/>
            <person name="Choi B.S."/>
            <person name="Lim J.S."/>
            <person name="Lee Y.H."/>
            <person name="Choi D."/>
        </authorList>
    </citation>
    <scope>NUCLEOTIDE SEQUENCE [LARGE SCALE GENOMIC DNA]</scope>
    <source>
        <strain evidence="6">cv. CM334</strain>
    </source>
</reference>
<protein>
    <recommendedName>
        <fullName evidence="4">Cystatin domain-containing protein</fullName>
    </recommendedName>
</protein>
<dbReference type="InterPro" id="IPR000010">
    <property type="entry name" value="Cystatin_dom"/>
</dbReference>
<dbReference type="PANTHER" id="PTHR47364">
    <property type="entry name" value="CYSTEINE PROTEINASE INHIBITOR 5"/>
    <property type="match status" value="1"/>
</dbReference>
<dbReference type="EMBL" id="AYRZ02000012">
    <property type="protein sequence ID" value="PHT64684.1"/>
    <property type="molecule type" value="Genomic_DNA"/>
</dbReference>
<dbReference type="Gramene" id="PHT64684">
    <property type="protein sequence ID" value="PHT64684"/>
    <property type="gene ID" value="T459_29109"/>
</dbReference>
<evidence type="ECO:0000313" key="6">
    <source>
        <dbReference type="Proteomes" id="UP000222542"/>
    </source>
</evidence>
<dbReference type="InterPro" id="IPR046350">
    <property type="entry name" value="Cystatin_sf"/>
</dbReference>
<dbReference type="PANTHER" id="PTHR47364:SF11">
    <property type="entry name" value="CYSTEINE PROTEINASE INHIBITOR 5-LIKE"/>
    <property type="match status" value="1"/>
</dbReference>
<feature type="domain" description="Cystatin" evidence="4">
    <location>
        <begin position="47"/>
        <end position="126"/>
    </location>
</feature>
<evidence type="ECO:0000256" key="2">
    <source>
        <dbReference type="ARBA" id="ARBA00022704"/>
    </source>
</evidence>
<evidence type="ECO:0000256" key="3">
    <source>
        <dbReference type="SAM" id="SignalP"/>
    </source>
</evidence>
<evidence type="ECO:0000259" key="4">
    <source>
        <dbReference type="Pfam" id="PF16845"/>
    </source>
</evidence>
<organism evidence="5 6">
    <name type="scientific">Capsicum annuum</name>
    <name type="common">Capsicum pepper</name>
    <dbReference type="NCBI Taxonomy" id="4072"/>
    <lineage>
        <taxon>Eukaryota</taxon>
        <taxon>Viridiplantae</taxon>
        <taxon>Streptophyta</taxon>
        <taxon>Embryophyta</taxon>
        <taxon>Tracheophyta</taxon>
        <taxon>Spermatophyta</taxon>
        <taxon>Magnoliopsida</taxon>
        <taxon>eudicotyledons</taxon>
        <taxon>Gunneridae</taxon>
        <taxon>Pentapetalae</taxon>
        <taxon>asterids</taxon>
        <taxon>lamiids</taxon>
        <taxon>Solanales</taxon>
        <taxon>Solanaceae</taxon>
        <taxon>Solanoideae</taxon>
        <taxon>Capsiceae</taxon>
        <taxon>Capsicum</taxon>
    </lineage>
</organism>
<keyword evidence="2" id="KW-0789">Thiol protease inhibitor</keyword>
<proteinExistence type="predicted"/>
<evidence type="ECO:0000256" key="1">
    <source>
        <dbReference type="ARBA" id="ARBA00022690"/>
    </source>
</evidence>
<name>A0A1U8EQZ3_CAPAN</name>
<dbReference type="Pfam" id="PF16845">
    <property type="entry name" value="SQAPI"/>
    <property type="match status" value="1"/>
</dbReference>
<dbReference type="KEGG" id="cann:107849536"/>
<accession>A0A1U8EQZ3</accession>
<dbReference type="Gene3D" id="3.10.450.10">
    <property type="match status" value="1"/>
</dbReference>
<keyword evidence="3" id="KW-0732">Signal</keyword>
<comment type="caution">
    <text evidence="5">The sequence shown here is derived from an EMBL/GenBank/DDBJ whole genome shotgun (WGS) entry which is preliminary data.</text>
</comment>
<dbReference type="OrthoDB" id="2016588at2759"/>
<dbReference type="AlphaFoldDB" id="A0A1U8EQZ3"/>
<dbReference type="Proteomes" id="UP000222542">
    <property type="component" value="Unassembled WGS sequence"/>
</dbReference>
<sequence>MAFKFNFLLSATLLIVVIAFTFCHVSAVNNDRKLLNSFPSNGDWQSIKDIDDPKVMDIAKFAVNVENSQLLVKLEFLSISDGRFKVDNNGITYELSILASEFEEPIELEVVVFENSKDNAKKVISVDDF</sequence>
<dbReference type="SUPFAM" id="SSF54403">
    <property type="entry name" value="Cystatin/monellin"/>
    <property type="match status" value="1"/>
</dbReference>
<reference evidence="5 6" key="2">
    <citation type="journal article" date="2017" name="Genome Biol.">
        <title>New reference genome sequences of hot pepper reveal the massive evolution of plant disease-resistance genes by retroduplication.</title>
        <authorList>
            <person name="Kim S."/>
            <person name="Park J."/>
            <person name="Yeom S.I."/>
            <person name="Kim Y.M."/>
            <person name="Seo E."/>
            <person name="Kim K.T."/>
            <person name="Kim M.S."/>
            <person name="Lee J.M."/>
            <person name="Cheong K."/>
            <person name="Shin H.S."/>
            <person name="Kim S.B."/>
            <person name="Han K."/>
            <person name="Lee J."/>
            <person name="Park M."/>
            <person name="Lee H.A."/>
            <person name="Lee H.Y."/>
            <person name="Lee Y."/>
            <person name="Oh S."/>
            <person name="Lee J.H."/>
            <person name="Choi E."/>
            <person name="Choi E."/>
            <person name="Lee S.E."/>
            <person name="Jeon J."/>
            <person name="Kim H."/>
            <person name="Choi G."/>
            <person name="Song H."/>
            <person name="Lee J."/>
            <person name="Lee S.C."/>
            <person name="Kwon J.K."/>
            <person name="Lee H.Y."/>
            <person name="Koo N."/>
            <person name="Hong Y."/>
            <person name="Kim R.W."/>
            <person name="Kang W.H."/>
            <person name="Huh J.H."/>
            <person name="Kang B.C."/>
            <person name="Yang T.J."/>
            <person name="Lee Y.H."/>
            <person name="Bennetzen J.L."/>
            <person name="Choi D."/>
        </authorList>
    </citation>
    <scope>NUCLEOTIDE SEQUENCE [LARGE SCALE GENOMIC DNA]</scope>
    <source>
        <strain evidence="6">cv. CM334</strain>
    </source>
</reference>
<dbReference type="GO" id="GO:0004869">
    <property type="term" value="F:cysteine-type endopeptidase inhibitor activity"/>
    <property type="evidence" value="ECO:0007669"/>
    <property type="project" value="UniProtKB-KW"/>
</dbReference>
<feature type="chain" id="PRO_5018690612" description="Cystatin domain-containing protein" evidence="3">
    <location>
        <begin position="28"/>
        <end position="129"/>
    </location>
</feature>
<dbReference type="SMR" id="A0A1U8EQZ3"/>
<keyword evidence="1" id="KW-0646">Protease inhibitor</keyword>
<gene>
    <name evidence="5" type="ORF">T459_29109</name>
</gene>
<feature type="signal peptide" evidence="3">
    <location>
        <begin position="1"/>
        <end position="27"/>
    </location>
</feature>
<dbReference type="OMA" id="VAMEFDE"/>